<comment type="caution">
    <text evidence="4">The sequence shown here is derived from an EMBL/GenBank/DDBJ whole genome shotgun (WGS) entry which is preliminary data.</text>
</comment>
<accession>A0AAD7K0U7</accession>
<organism evidence="4 5">
    <name type="scientific">Mycena maculata</name>
    <dbReference type="NCBI Taxonomy" id="230809"/>
    <lineage>
        <taxon>Eukaryota</taxon>
        <taxon>Fungi</taxon>
        <taxon>Dikarya</taxon>
        <taxon>Basidiomycota</taxon>
        <taxon>Agaricomycotina</taxon>
        <taxon>Agaricomycetes</taxon>
        <taxon>Agaricomycetidae</taxon>
        <taxon>Agaricales</taxon>
        <taxon>Marasmiineae</taxon>
        <taxon>Mycenaceae</taxon>
        <taxon>Mycena</taxon>
    </lineage>
</organism>
<evidence type="ECO:0000256" key="2">
    <source>
        <dbReference type="SAM" id="Phobius"/>
    </source>
</evidence>
<feature type="domain" description="DUF7587" evidence="3">
    <location>
        <begin position="26"/>
        <end position="176"/>
    </location>
</feature>
<feature type="region of interest" description="Disordered" evidence="1">
    <location>
        <begin position="321"/>
        <end position="343"/>
    </location>
</feature>
<dbReference type="InterPro" id="IPR056009">
    <property type="entry name" value="DUF7587"/>
</dbReference>
<name>A0AAD7K0U7_9AGAR</name>
<keyword evidence="2" id="KW-1133">Transmembrane helix</keyword>
<protein>
    <recommendedName>
        <fullName evidence="3">DUF7587 domain-containing protein</fullName>
    </recommendedName>
</protein>
<sequence length="497" mass="55323">MSPLPGCPPRYSFGPDTDFKTLVEKNAFLFRVHTPKPSSRSSDVFMALKFDGRYTSDVCLPSPDPPIATYADVVRHMDWTTRYSSPYMSTSFSFMWAVWEALRRYHLGVKHDVEIAIIDATAISKQSVTVVELMRGANSVERHENHWKWYHFAQESQSVLVYGFIPQSAVLASVPILWIMNKLPSYCLLPPMAGPPPTPVHHVHWVYIIEKPNFRRFCEALSFNFMRASPEARFRDSTVAAVRLSLAFLSPWFYWMLQLHPLRENDPDIFRDAAVTKVSELAHAIAAWPAAGEIMQIWDIVIREIAVLIAEEVKAHGRIAGAETETHTVPDTPPLAEKPSAPPSDVKAVFPTGVSMPPVLDPQNYLLTPPPTPPPLSISRFPAPTERSPNVHTSALSPHDTDIDAGAEKSPDTFGIPYVVELLLPPQPHPPAVLAEQSVDAAPEILHEIVHPVPSSSDHPHFHSVSETASCLLTGFLFGALIIIVLSQRRPILIHLS</sequence>
<dbReference type="Proteomes" id="UP001215280">
    <property type="component" value="Unassembled WGS sequence"/>
</dbReference>
<feature type="transmembrane region" description="Helical" evidence="2">
    <location>
        <begin position="465"/>
        <end position="486"/>
    </location>
</feature>
<keyword evidence="5" id="KW-1185">Reference proteome</keyword>
<reference evidence="4" key="1">
    <citation type="submission" date="2023-03" db="EMBL/GenBank/DDBJ databases">
        <title>Massive genome expansion in bonnet fungi (Mycena s.s.) driven by repeated elements and novel gene families across ecological guilds.</title>
        <authorList>
            <consortium name="Lawrence Berkeley National Laboratory"/>
            <person name="Harder C.B."/>
            <person name="Miyauchi S."/>
            <person name="Viragh M."/>
            <person name="Kuo A."/>
            <person name="Thoen E."/>
            <person name="Andreopoulos B."/>
            <person name="Lu D."/>
            <person name="Skrede I."/>
            <person name="Drula E."/>
            <person name="Henrissat B."/>
            <person name="Morin E."/>
            <person name="Kohler A."/>
            <person name="Barry K."/>
            <person name="LaButti K."/>
            <person name="Morin E."/>
            <person name="Salamov A."/>
            <person name="Lipzen A."/>
            <person name="Mereny Z."/>
            <person name="Hegedus B."/>
            <person name="Baldrian P."/>
            <person name="Stursova M."/>
            <person name="Weitz H."/>
            <person name="Taylor A."/>
            <person name="Grigoriev I.V."/>
            <person name="Nagy L.G."/>
            <person name="Martin F."/>
            <person name="Kauserud H."/>
        </authorList>
    </citation>
    <scope>NUCLEOTIDE SEQUENCE</scope>
    <source>
        <strain evidence="4">CBHHK188m</strain>
    </source>
</reference>
<keyword evidence="2" id="KW-0472">Membrane</keyword>
<gene>
    <name evidence="4" type="ORF">DFH07DRAFT_73798</name>
</gene>
<dbReference type="EMBL" id="JARJLG010000013">
    <property type="protein sequence ID" value="KAJ7776015.1"/>
    <property type="molecule type" value="Genomic_DNA"/>
</dbReference>
<evidence type="ECO:0000313" key="4">
    <source>
        <dbReference type="EMBL" id="KAJ7776015.1"/>
    </source>
</evidence>
<evidence type="ECO:0000256" key="1">
    <source>
        <dbReference type="SAM" id="MobiDB-lite"/>
    </source>
</evidence>
<dbReference type="AlphaFoldDB" id="A0AAD7K0U7"/>
<dbReference type="Pfam" id="PF24494">
    <property type="entry name" value="DUF7587"/>
    <property type="match status" value="1"/>
</dbReference>
<evidence type="ECO:0000259" key="3">
    <source>
        <dbReference type="Pfam" id="PF24494"/>
    </source>
</evidence>
<proteinExistence type="predicted"/>
<keyword evidence="2" id="KW-0812">Transmembrane</keyword>
<evidence type="ECO:0000313" key="5">
    <source>
        <dbReference type="Proteomes" id="UP001215280"/>
    </source>
</evidence>